<evidence type="ECO:0000256" key="1">
    <source>
        <dbReference type="SAM" id="Phobius"/>
    </source>
</evidence>
<dbReference type="AlphaFoldDB" id="A0A5C7EN23"/>
<dbReference type="EMBL" id="VPFL01000003">
    <property type="protein sequence ID" value="TXF13072.1"/>
    <property type="molecule type" value="Genomic_DNA"/>
</dbReference>
<protein>
    <submittedName>
        <fullName evidence="2">Uncharacterized protein</fullName>
    </submittedName>
</protein>
<dbReference type="RefSeq" id="WP_147798715.1">
    <property type="nucleotide sequence ID" value="NZ_VPFL01000003.1"/>
</dbReference>
<accession>A0A5C7EN23</accession>
<dbReference type="InParanoid" id="A0A5C7EN23"/>
<keyword evidence="1" id="KW-0812">Transmembrane</keyword>
<evidence type="ECO:0000313" key="3">
    <source>
        <dbReference type="Proteomes" id="UP000321201"/>
    </source>
</evidence>
<reference evidence="2 3" key="1">
    <citation type="submission" date="2019-08" db="EMBL/GenBank/DDBJ databases">
        <title>Pelomicrobium methylotrophicum gen. nov., sp. nov. a moderately thermophilic, facultatively anaerobic, lithoautotrophic and methylotrophic bacterium isolated from a terrestrial mud volcano.</title>
        <authorList>
            <person name="Slobodkina G.B."/>
            <person name="Merkel A.Y."/>
            <person name="Slobodkin A.I."/>
        </authorList>
    </citation>
    <scope>NUCLEOTIDE SEQUENCE [LARGE SCALE GENOMIC DNA]</scope>
    <source>
        <strain evidence="2 3">SM250</strain>
    </source>
</reference>
<keyword evidence="1" id="KW-0472">Membrane</keyword>
<keyword evidence="3" id="KW-1185">Reference proteome</keyword>
<organism evidence="2 3">
    <name type="scientific">Pelomicrobium methylotrophicum</name>
    <dbReference type="NCBI Taxonomy" id="2602750"/>
    <lineage>
        <taxon>Bacteria</taxon>
        <taxon>Pseudomonadati</taxon>
        <taxon>Pseudomonadota</taxon>
        <taxon>Hydrogenophilia</taxon>
        <taxon>Hydrogenophilia incertae sedis</taxon>
        <taxon>Pelomicrobium</taxon>
    </lineage>
</organism>
<comment type="caution">
    <text evidence="2">The sequence shown here is derived from an EMBL/GenBank/DDBJ whole genome shotgun (WGS) entry which is preliminary data.</text>
</comment>
<proteinExistence type="predicted"/>
<dbReference type="Proteomes" id="UP000321201">
    <property type="component" value="Unassembled WGS sequence"/>
</dbReference>
<name>A0A5C7EN23_9PROT</name>
<evidence type="ECO:0000313" key="2">
    <source>
        <dbReference type="EMBL" id="TXF13072.1"/>
    </source>
</evidence>
<keyword evidence="1" id="KW-1133">Transmembrane helix</keyword>
<feature type="transmembrane region" description="Helical" evidence="1">
    <location>
        <begin position="43"/>
        <end position="66"/>
    </location>
</feature>
<gene>
    <name evidence="2" type="ORF">FR698_03100</name>
</gene>
<sequence>MGGKMRPTHTENAAWWCTRAPAGHSWRDSSLERGCKKTAGAQLLPVVTTRITPSGIILAVFLLLVFEKASVLVV</sequence>